<accession>A0ABQ5HMQ5</accession>
<gene>
    <name evidence="3" type="ORF">Tco_1070796</name>
</gene>
<sequence>MDINWQIAMTAIKIKKFYKKTGRRPRVDGKMHVAFDKRKVECFNCHNTGHFARECKFKGSKEGNRQETGKGQNFKPVQIEKEALMTIDEEEGKGSALKEQKACGHVDVRMLHQPGLYTNRDHPLKHMEHRDFKETVQSGDLLLLEEVKIVSVEKSVLLVSSDFKMPDENQVLLKVPRQHNMYTFDMKNVVSSKAYTCLLAKASSDEAKLWTGVRSDNGIEFKNRVMLEFCGEKEPGCSCLKKTIAPNTLRPLVHETEPTSTNPVNTGSDNLNTVFEEVTPGNIEANSPSADHEEEVFSDADDDEMPEIRIYYEVDVTTNPTLRIHNVYPQSQILRDPNTPVQRLEALSKKITEAHALGRLLPVQASQVWVLVDLPNGAKVIGKEDGLTMMSFAPVARIEAIVVFGPLHHYGIHSLSDGCLPTSTWCEVFEALMLQKISKEFHG</sequence>
<proteinExistence type="predicted"/>
<keyword evidence="1" id="KW-0863">Zinc-finger</keyword>
<protein>
    <submittedName>
        <fullName evidence="3">Ribonuclease H-like domain-containing protein</fullName>
    </submittedName>
</protein>
<keyword evidence="1" id="KW-0862">Zinc</keyword>
<dbReference type="Gene3D" id="4.10.60.10">
    <property type="entry name" value="Zinc finger, CCHC-type"/>
    <property type="match status" value="1"/>
</dbReference>
<evidence type="ECO:0000313" key="3">
    <source>
        <dbReference type="EMBL" id="GJT89079.1"/>
    </source>
</evidence>
<organism evidence="3 4">
    <name type="scientific">Tanacetum coccineum</name>
    <dbReference type="NCBI Taxonomy" id="301880"/>
    <lineage>
        <taxon>Eukaryota</taxon>
        <taxon>Viridiplantae</taxon>
        <taxon>Streptophyta</taxon>
        <taxon>Embryophyta</taxon>
        <taxon>Tracheophyta</taxon>
        <taxon>Spermatophyta</taxon>
        <taxon>Magnoliopsida</taxon>
        <taxon>eudicotyledons</taxon>
        <taxon>Gunneridae</taxon>
        <taxon>Pentapetalae</taxon>
        <taxon>asterids</taxon>
        <taxon>campanulids</taxon>
        <taxon>Asterales</taxon>
        <taxon>Asteraceae</taxon>
        <taxon>Asteroideae</taxon>
        <taxon>Anthemideae</taxon>
        <taxon>Anthemidinae</taxon>
        <taxon>Tanacetum</taxon>
    </lineage>
</organism>
<evidence type="ECO:0000256" key="1">
    <source>
        <dbReference type="PROSITE-ProRule" id="PRU00047"/>
    </source>
</evidence>
<dbReference type="InterPro" id="IPR036875">
    <property type="entry name" value="Znf_CCHC_sf"/>
</dbReference>
<dbReference type="EMBL" id="BQNB010019790">
    <property type="protein sequence ID" value="GJT89079.1"/>
    <property type="molecule type" value="Genomic_DNA"/>
</dbReference>
<keyword evidence="4" id="KW-1185">Reference proteome</keyword>
<evidence type="ECO:0000259" key="2">
    <source>
        <dbReference type="PROSITE" id="PS50158"/>
    </source>
</evidence>
<dbReference type="SUPFAM" id="SSF57756">
    <property type="entry name" value="Retrovirus zinc finger-like domains"/>
    <property type="match status" value="1"/>
</dbReference>
<dbReference type="SMART" id="SM00343">
    <property type="entry name" value="ZnF_C2HC"/>
    <property type="match status" value="1"/>
</dbReference>
<name>A0ABQ5HMQ5_9ASTR</name>
<feature type="domain" description="CCHC-type" evidence="2">
    <location>
        <begin position="42"/>
        <end position="56"/>
    </location>
</feature>
<dbReference type="Proteomes" id="UP001151760">
    <property type="component" value="Unassembled WGS sequence"/>
</dbReference>
<evidence type="ECO:0000313" key="4">
    <source>
        <dbReference type="Proteomes" id="UP001151760"/>
    </source>
</evidence>
<comment type="caution">
    <text evidence="3">The sequence shown here is derived from an EMBL/GenBank/DDBJ whole genome shotgun (WGS) entry which is preliminary data.</text>
</comment>
<reference evidence="3" key="2">
    <citation type="submission" date="2022-01" db="EMBL/GenBank/DDBJ databases">
        <authorList>
            <person name="Yamashiro T."/>
            <person name="Shiraishi A."/>
            <person name="Satake H."/>
            <person name="Nakayama K."/>
        </authorList>
    </citation>
    <scope>NUCLEOTIDE SEQUENCE</scope>
</reference>
<dbReference type="InterPro" id="IPR001878">
    <property type="entry name" value="Znf_CCHC"/>
</dbReference>
<dbReference type="Pfam" id="PF00098">
    <property type="entry name" value="zf-CCHC"/>
    <property type="match status" value="1"/>
</dbReference>
<keyword evidence="1" id="KW-0479">Metal-binding</keyword>
<reference evidence="3" key="1">
    <citation type="journal article" date="2022" name="Int. J. Mol. Sci.">
        <title>Draft Genome of Tanacetum Coccineum: Genomic Comparison of Closely Related Tanacetum-Family Plants.</title>
        <authorList>
            <person name="Yamashiro T."/>
            <person name="Shiraishi A."/>
            <person name="Nakayama K."/>
            <person name="Satake H."/>
        </authorList>
    </citation>
    <scope>NUCLEOTIDE SEQUENCE</scope>
</reference>
<dbReference type="PROSITE" id="PS50158">
    <property type="entry name" value="ZF_CCHC"/>
    <property type="match status" value="1"/>
</dbReference>